<gene>
    <name evidence="2" type="ORF">TK0001_3419</name>
</gene>
<sequence length="69" mass="7217">MEIIVKNIAKRFISDESGATAIEYGMVAAMIGIAIVGIFASFKTNLTTAFTTLGTGLNTQTSKLGTTTN</sequence>
<dbReference type="AlphaFoldDB" id="A0A2N9ARQ5"/>
<dbReference type="EMBL" id="LT962688">
    <property type="protein sequence ID" value="SOR30021.1"/>
    <property type="molecule type" value="Genomic_DNA"/>
</dbReference>
<evidence type="ECO:0000313" key="2">
    <source>
        <dbReference type="EMBL" id="SOR30021.1"/>
    </source>
</evidence>
<name>A0A2N9ARQ5_METEX</name>
<evidence type="ECO:0000313" key="3">
    <source>
        <dbReference type="Proteomes" id="UP000233769"/>
    </source>
</evidence>
<organism evidence="2 3">
    <name type="scientific">Methylorubrum extorquens</name>
    <name type="common">Methylobacterium dichloromethanicum</name>
    <name type="synonym">Methylobacterium extorquens</name>
    <dbReference type="NCBI Taxonomy" id="408"/>
    <lineage>
        <taxon>Bacteria</taxon>
        <taxon>Pseudomonadati</taxon>
        <taxon>Pseudomonadota</taxon>
        <taxon>Alphaproteobacteria</taxon>
        <taxon>Hyphomicrobiales</taxon>
        <taxon>Methylobacteriaceae</taxon>
        <taxon>Methylorubrum</taxon>
    </lineage>
</organism>
<proteinExistence type="predicted"/>
<dbReference type="RefSeq" id="WP_012752860.1">
    <property type="nucleotide sequence ID" value="NZ_CP073633.1"/>
</dbReference>
<feature type="transmembrane region" description="Helical" evidence="1">
    <location>
        <begin position="21"/>
        <end position="42"/>
    </location>
</feature>
<dbReference type="Pfam" id="PF04964">
    <property type="entry name" value="Flp_Fap"/>
    <property type="match status" value="1"/>
</dbReference>
<evidence type="ECO:0000256" key="1">
    <source>
        <dbReference type="SAM" id="Phobius"/>
    </source>
</evidence>
<keyword evidence="1" id="KW-0812">Transmembrane</keyword>
<dbReference type="InterPro" id="IPR007047">
    <property type="entry name" value="Flp_Fap"/>
</dbReference>
<dbReference type="Proteomes" id="UP000233769">
    <property type="component" value="Chromosome tk0001"/>
</dbReference>
<accession>A0A2N9ARQ5</accession>
<protein>
    <submittedName>
        <fullName evidence="2">Flp/Fap pilin component</fullName>
    </submittedName>
</protein>
<reference evidence="3" key="1">
    <citation type="submission" date="2017-10" db="EMBL/GenBank/DDBJ databases">
        <authorList>
            <person name="Regsiter A."/>
            <person name="William W."/>
        </authorList>
    </citation>
    <scope>NUCLEOTIDE SEQUENCE [LARGE SCALE GENOMIC DNA]</scope>
</reference>
<keyword evidence="1" id="KW-1133">Transmembrane helix</keyword>
<keyword evidence="1" id="KW-0472">Membrane</keyword>